<dbReference type="Gene3D" id="1.20.1070.10">
    <property type="entry name" value="Rhodopsin 7-helix transmembrane proteins"/>
    <property type="match status" value="1"/>
</dbReference>
<dbReference type="PANTHER" id="PTHR23360:SF5">
    <property type="entry name" value="G-PROTEIN COUPLED RECEPTORS FAMILY 1 PROFILE DOMAIN-CONTAINING PROTEIN"/>
    <property type="match status" value="1"/>
</dbReference>
<dbReference type="WBParaSite" id="Gr19_v10_g9542.t2">
    <property type="protein sequence ID" value="Gr19_v10_g9542.t2"/>
    <property type="gene ID" value="Gr19_v10_g9542"/>
</dbReference>
<feature type="transmembrane region" description="Helical" evidence="2">
    <location>
        <begin position="121"/>
        <end position="144"/>
    </location>
</feature>
<keyword evidence="2" id="KW-0812">Transmembrane</keyword>
<name>A0A914IFX6_GLORO</name>
<evidence type="ECO:0000256" key="2">
    <source>
        <dbReference type="SAM" id="Phobius"/>
    </source>
</evidence>
<proteinExistence type="predicted"/>
<feature type="transmembrane region" description="Helical" evidence="2">
    <location>
        <begin position="199"/>
        <end position="219"/>
    </location>
</feature>
<feature type="transmembrane region" description="Helical" evidence="2">
    <location>
        <begin position="156"/>
        <end position="179"/>
    </location>
</feature>
<dbReference type="Proteomes" id="UP000887572">
    <property type="component" value="Unplaced"/>
</dbReference>
<feature type="compositionally biased region" description="Basic residues" evidence="1">
    <location>
        <begin position="321"/>
        <end position="336"/>
    </location>
</feature>
<dbReference type="PANTHER" id="PTHR23360">
    <property type="entry name" value="G-PROTEIN COUPLED RECEPTORS FAMILY 1 PROFILE DOMAIN-CONTAINING PROTEIN-RELATED"/>
    <property type="match status" value="1"/>
</dbReference>
<evidence type="ECO:0000313" key="3">
    <source>
        <dbReference type="Proteomes" id="UP000887572"/>
    </source>
</evidence>
<reference evidence="4" key="1">
    <citation type="submission" date="2022-11" db="UniProtKB">
        <authorList>
            <consortium name="WormBaseParasite"/>
        </authorList>
    </citation>
    <scope>IDENTIFICATION</scope>
</reference>
<evidence type="ECO:0000313" key="4">
    <source>
        <dbReference type="WBParaSite" id="Gr19_v10_g9542.t2"/>
    </source>
</evidence>
<keyword evidence="2" id="KW-1133">Transmembrane helix</keyword>
<keyword evidence="2" id="KW-0472">Membrane</keyword>
<dbReference type="InterPro" id="IPR019424">
    <property type="entry name" value="7TM_GPCR_Srsx"/>
</dbReference>
<feature type="compositionally biased region" description="Gly residues" evidence="1">
    <location>
        <begin position="274"/>
        <end position="299"/>
    </location>
</feature>
<dbReference type="InterPro" id="IPR047130">
    <property type="entry name" value="7TM_GPCR_Srsx_nematod"/>
</dbReference>
<feature type="region of interest" description="Disordered" evidence="1">
    <location>
        <begin position="248"/>
        <end position="336"/>
    </location>
</feature>
<dbReference type="SUPFAM" id="SSF81321">
    <property type="entry name" value="Family A G protein-coupled receptor-like"/>
    <property type="match status" value="1"/>
</dbReference>
<accession>A0A914IFX6</accession>
<feature type="transmembrane region" description="Helical" evidence="2">
    <location>
        <begin position="79"/>
        <end position="101"/>
    </location>
</feature>
<protein>
    <submittedName>
        <fullName evidence="4">Uncharacterized protein</fullName>
    </submittedName>
</protein>
<dbReference type="Pfam" id="PF10320">
    <property type="entry name" value="7TM_GPCR_Srsx"/>
    <property type="match status" value="1"/>
</dbReference>
<sequence length="336" mass="35836">MAAEEVVVNMCMEVDSCTSAEVELDKAVGTVEESIVVAVRTEADSIAPAVADMAEDSSSNRRLHRRTGMLMYLMYRNVYPCWPFIIGAIALNLVAIFGMVTNLGVIWTTYCTKTLHGTANVLLALCSFFELLHQQGHLLFLYVALSGQNFISLSMAIRWCTVSLFALGGITLSMTFTGLDRLLCVLFPTFPNKVKPLPYLGVIITLCVIFSLQNVMNFYELASTMPFLMVPGTIGDLMKQFPLTDRSSMAGEGVAEPGTEEGMEEDSKSTEKGTAGGTAGGTGTAGDTAGGTGTAGGMAGDTAGDTAGGTGADSNSSSCCLRHRRKGMHWRKAPER</sequence>
<keyword evidence="3" id="KW-1185">Reference proteome</keyword>
<organism evidence="3 4">
    <name type="scientific">Globodera rostochiensis</name>
    <name type="common">Golden nematode worm</name>
    <name type="synonym">Heterodera rostochiensis</name>
    <dbReference type="NCBI Taxonomy" id="31243"/>
    <lineage>
        <taxon>Eukaryota</taxon>
        <taxon>Metazoa</taxon>
        <taxon>Ecdysozoa</taxon>
        <taxon>Nematoda</taxon>
        <taxon>Chromadorea</taxon>
        <taxon>Rhabditida</taxon>
        <taxon>Tylenchina</taxon>
        <taxon>Tylenchomorpha</taxon>
        <taxon>Tylenchoidea</taxon>
        <taxon>Heteroderidae</taxon>
        <taxon>Heteroderinae</taxon>
        <taxon>Globodera</taxon>
    </lineage>
</organism>
<evidence type="ECO:0000256" key="1">
    <source>
        <dbReference type="SAM" id="MobiDB-lite"/>
    </source>
</evidence>
<dbReference type="AlphaFoldDB" id="A0A914IFX6"/>